<reference evidence="4 5" key="1">
    <citation type="submission" date="2020-07" db="EMBL/GenBank/DDBJ databases">
        <title>Genomic Encyclopedia of Type Strains, Phase IV (KMG-V): Genome sequencing to study the core and pangenomes of soil and plant-associated prokaryotes.</title>
        <authorList>
            <person name="Whitman W."/>
        </authorList>
    </citation>
    <scope>NUCLEOTIDE SEQUENCE [LARGE SCALE GENOMIC DNA]</scope>
    <source>
        <strain evidence="2 5">A5</strain>
        <strain evidence="3 4">C12</strain>
    </source>
</reference>
<accession>A0A7J9NN75</accession>
<evidence type="ECO:0000313" key="2">
    <source>
        <dbReference type="EMBL" id="MBA2846596.1"/>
    </source>
</evidence>
<proteinExistence type="predicted"/>
<evidence type="ECO:0000313" key="5">
    <source>
        <dbReference type="Proteomes" id="UP000571854"/>
    </source>
</evidence>
<dbReference type="EMBL" id="JACDUN010000001">
    <property type="protein sequence ID" value="MBA2858344.1"/>
    <property type="molecule type" value="Genomic_DNA"/>
</dbReference>
<comment type="caution">
    <text evidence="2">The sequence shown here is derived from an EMBL/GenBank/DDBJ whole genome shotgun (WGS) entry which is preliminary data.</text>
</comment>
<feature type="transmembrane region" description="Helical" evidence="1">
    <location>
        <begin position="7"/>
        <end position="32"/>
    </location>
</feature>
<dbReference type="EMBL" id="JACDUJ010000001">
    <property type="protein sequence ID" value="MBA2846596.1"/>
    <property type="molecule type" value="Genomic_DNA"/>
</dbReference>
<evidence type="ECO:0000313" key="4">
    <source>
        <dbReference type="Proteomes" id="UP000558015"/>
    </source>
</evidence>
<keyword evidence="1" id="KW-1133">Transmembrane helix</keyword>
<evidence type="ECO:0000313" key="3">
    <source>
        <dbReference type="EMBL" id="MBA2858344.1"/>
    </source>
</evidence>
<sequence>MNTELPIIIALFIIVLGIFFVLVILPLIGVYLMLYDDLGVGMVIFFCWEILMWKAIHKVTK</sequence>
<dbReference type="AlphaFoldDB" id="A0A7J9NN75"/>
<organism evidence="2 5">
    <name type="scientific">Methanococcus maripaludis</name>
    <name type="common">Methanococcus deltae</name>
    <dbReference type="NCBI Taxonomy" id="39152"/>
    <lineage>
        <taxon>Archaea</taxon>
        <taxon>Methanobacteriati</taxon>
        <taxon>Methanobacteriota</taxon>
        <taxon>Methanomada group</taxon>
        <taxon>Methanococci</taxon>
        <taxon>Methanococcales</taxon>
        <taxon>Methanococcaceae</taxon>
        <taxon>Methanococcus</taxon>
    </lineage>
</organism>
<keyword evidence="1" id="KW-0812">Transmembrane</keyword>
<evidence type="ECO:0000256" key="1">
    <source>
        <dbReference type="SAM" id="Phobius"/>
    </source>
</evidence>
<feature type="transmembrane region" description="Helical" evidence="1">
    <location>
        <begin position="38"/>
        <end position="56"/>
    </location>
</feature>
<name>A0A7J9NN75_METMI</name>
<dbReference type="Proteomes" id="UP000571854">
    <property type="component" value="Unassembled WGS sequence"/>
</dbReference>
<keyword evidence="1" id="KW-0472">Membrane</keyword>
<gene>
    <name evidence="2" type="ORF">HNP88_000780</name>
    <name evidence="3" type="ORF">HNP93_001045</name>
</gene>
<dbReference type="Proteomes" id="UP000558015">
    <property type="component" value="Unassembled WGS sequence"/>
</dbReference>
<protein>
    <submittedName>
        <fullName evidence="2">Uncharacterized protein</fullName>
    </submittedName>
</protein>